<reference evidence="2 3" key="1">
    <citation type="submission" date="2014-04" db="EMBL/GenBank/DDBJ databases">
        <authorList>
            <consortium name="DOE Joint Genome Institute"/>
            <person name="Kuo A."/>
            <person name="Kohler A."/>
            <person name="Costa M.D."/>
            <person name="Nagy L.G."/>
            <person name="Floudas D."/>
            <person name="Copeland A."/>
            <person name="Barry K.W."/>
            <person name="Cichocki N."/>
            <person name="Veneault-Fourrey C."/>
            <person name="LaButti K."/>
            <person name="Lindquist E.A."/>
            <person name="Lipzen A."/>
            <person name="Lundell T."/>
            <person name="Morin E."/>
            <person name="Murat C."/>
            <person name="Sun H."/>
            <person name="Tunlid A."/>
            <person name="Henrissat B."/>
            <person name="Grigoriev I.V."/>
            <person name="Hibbett D.S."/>
            <person name="Martin F."/>
            <person name="Nordberg H.P."/>
            <person name="Cantor M.N."/>
            <person name="Hua S.X."/>
        </authorList>
    </citation>
    <scope>NUCLEOTIDE SEQUENCE [LARGE SCALE GENOMIC DNA]</scope>
    <source>
        <strain evidence="2 3">Marx 270</strain>
    </source>
</reference>
<dbReference type="AlphaFoldDB" id="A0A0C3N9S0"/>
<dbReference type="InParanoid" id="A0A0C3N9S0"/>
<dbReference type="HOGENOM" id="CLU_193180_0_0_1"/>
<sequence>MHGISLVLEEISVPNVEDGFGEYIGADFAALSSLLDEDKLSDEEGPGEQDGETLDSESEKGILE</sequence>
<gene>
    <name evidence="2" type="ORF">M404DRAFT_36788</name>
</gene>
<dbReference type="EMBL" id="KN832441">
    <property type="protein sequence ID" value="KIN92725.1"/>
    <property type="molecule type" value="Genomic_DNA"/>
</dbReference>
<dbReference type="Proteomes" id="UP000054217">
    <property type="component" value="Unassembled WGS sequence"/>
</dbReference>
<feature type="region of interest" description="Disordered" evidence="1">
    <location>
        <begin position="37"/>
        <end position="64"/>
    </location>
</feature>
<name>A0A0C3N9S0_PISTI</name>
<accession>A0A0C3N9S0</accession>
<evidence type="ECO:0000313" key="3">
    <source>
        <dbReference type="Proteomes" id="UP000054217"/>
    </source>
</evidence>
<reference evidence="3" key="2">
    <citation type="submission" date="2015-01" db="EMBL/GenBank/DDBJ databases">
        <title>Evolutionary Origins and Diversification of the Mycorrhizal Mutualists.</title>
        <authorList>
            <consortium name="DOE Joint Genome Institute"/>
            <consortium name="Mycorrhizal Genomics Consortium"/>
            <person name="Kohler A."/>
            <person name="Kuo A."/>
            <person name="Nagy L.G."/>
            <person name="Floudas D."/>
            <person name="Copeland A."/>
            <person name="Barry K.W."/>
            <person name="Cichocki N."/>
            <person name="Veneault-Fourrey C."/>
            <person name="LaButti K."/>
            <person name="Lindquist E.A."/>
            <person name="Lipzen A."/>
            <person name="Lundell T."/>
            <person name="Morin E."/>
            <person name="Murat C."/>
            <person name="Riley R."/>
            <person name="Ohm R."/>
            <person name="Sun H."/>
            <person name="Tunlid A."/>
            <person name="Henrissat B."/>
            <person name="Grigoriev I.V."/>
            <person name="Hibbett D.S."/>
            <person name="Martin F."/>
        </authorList>
    </citation>
    <scope>NUCLEOTIDE SEQUENCE [LARGE SCALE GENOMIC DNA]</scope>
    <source>
        <strain evidence="3">Marx 270</strain>
    </source>
</reference>
<proteinExistence type="predicted"/>
<keyword evidence="3" id="KW-1185">Reference proteome</keyword>
<feature type="compositionally biased region" description="Acidic residues" evidence="1">
    <location>
        <begin position="39"/>
        <end position="56"/>
    </location>
</feature>
<evidence type="ECO:0000256" key="1">
    <source>
        <dbReference type="SAM" id="MobiDB-lite"/>
    </source>
</evidence>
<protein>
    <submittedName>
        <fullName evidence="2">Uncharacterized protein</fullName>
    </submittedName>
</protein>
<evidence type="ECO:0000313" key="2">
    <source>
        <dbReference type="EMBL" id="KIN92725.1"/>
    </source>
</evidence>
<organism evidence="2 3">
    <name type="scientific">Pisolithus tinctorius Marx 270</name>
    <dbReference type="NCBI Taxonomy" id="870435"/>
    <lineage>
        <taxon>Eukaryota</taxon>
        <taxon>Fungi</taxon>
        <taxon>Dikarya</taxon>
        <taxon>Basidiomycota</taxon>
        <taxon>Agaricomycotina</taxon>
        <taxon>Agaricomycetes</taxon>
        <taxon>Agaricomycetidae</taxon>
        <taxon>Boletales</taxon>
        <taxon>Sclerodermatineae</taxon>
        <taxon>Pisolithaceae</taxon>
        <taxon>Pisolithus</taxon>
    </lineage>
</organism>